<evidence type="ECO:0000313" key="2">
    <source>
        <dbReference type="Proteomes" id="UP000264002"/>
    </source>
</evidence>
<dbReference type="RefSeq" id="WP_117329887.1">
    <property type="nucleotide sequence ID" value="NZ_QUWK01000005.1"/>
</dbReference>
<reference evidence="2" key="1">
    <citation type="submission" date="2018-08" db="EMBL/GenBank/DDBJ databases">
        <authorList>
            <person name="Grouzdev D.S."/>
            <person name="Krutkina M.S."/>
        </authorList>
    </citation>
    <scope>NUCLEOTIDE SEQUENCE [LARGE SCALE GENOMIC DNA]</scope>
    <source>
        <strain evidence="2">4-11</strain>
    </source>
</reference>
<reference evidence="1 2" key="2">
    <citation type="submission" date="2018-09" db="EMBL/GenBank/DDBJ databases">
        <title>Genome of Sphaerochaeta halotolerans strain 4-11.</title>
        <authorList>
            <person name="Nazina T.N."/>
            <person name="Sokolova D.S."/>
        </authorList>
    </citation>
    <scope>NUCLEOTIDE SEQUENCE [LARGE SCALE GENOMIC DNA]</scope>
    <source>
        <strain evidence="1 2">4-11</strain>
    </source>
</reference>
<name>A0A372MI50_9SPIR</name>
<keyword evidence="2" id="KW-1185">Reference proteome</keyword>
<dbReference type="EMBL" id="QUWK01000005">
    <property type="protein sequence ID" value="RFU95078.1"/>
    <property type="molecule type" value="Genomic_DNA"/>
</dbReference>
<sequence>MNTYEELKELKKAKRYDKAISIEMTLIEEAEEESRREKWGVSPAPYLELAKLYLKNKAFFVNISD</sequence>
<organism evidence="1 2">
    <name type="scientific">Sphaerochaeta halotolerans</name>
    <dbReference type="NCBI Taxonomy" id="2293840"/>
    <lineage>
        <taxon>Bacteria</taxon>
        <taxon>Pseudomonadati</taxon>
        <taxon>Spirochaetota</taxon>
        <taxon>Spirochaetia</taxon>
        <taxon>Spirochaetales</taxon>
        <taxon>Sphaerochaetaceae</taxon>
        <taxon>Sphaerochaeta</taxon>
    </lineage>
</organism>
<proteinExistence type="predicted"/>
<accession>A0A372MI50</accession>
<dbReference type="Proteomes" id="UP000264002">
    <property type="component" value="Unassembled WGS sequence"/>
</dbReference>
<protein>
    <submittedName>
        <fullName evidence="1">Uncharacterized protein</fullName>
    </submittedName>
</protein>
<gene>
    <name evidence="1" type="ORF">DYP60_05470</name>
</gene>
<comment type="caution">
    <text evidence="1">The sequence shown here is derived from an EMBL/GenBank/DDBJ whole genome shotgun (WGS) entry which is preliminary data.</text>
</comment>
<dbReference type="AlphaFoldDB" id="A0A372MI50"/>
<evidence type="ECO:0000313" key="1">
    <source>
        <dbReference type="EMBL" id="RFU95078.1"/>
    </source>
</evidence>